<dbReference type="Proteomes" id="UP000663862">
    <property type="component" value="Unassembled WGS sequence"/>
</dbReference>
<proteinExistence type="predicted"/>
<dbReference type="EMBL" id="CAJOBQ010001911">
    <property type="protein sequence ID" value="CAF4525443.1"/>
    <property type="molecule type" value="Genomic_DNA"/>
</dbReference>
<name>A0A820X6T6_9BILA</name>
<organism evidence="1 2">
    <name type="scientific">Rotaria socialis</name>
    <dbReference type="NCBI Taxonomy" id="392032"/>
    <lineage>
        <taxon>Eukaryota</taxon>
        <taxon>Metazoa</taxon>
        <taxon>Spiralia</taxon>
        <taxon>Gnathifera</taxon>
        <taxon>Rotifera</taxon>
        <taxon>Eurotatoria</taxon>
        <taxon>Bdelloidea</taxon>
        <taxon>Philodinida</taxon>
        <taxon>Philodinidae</taxon>
        <taxon>Rotaria</taxon>
    </lineage>
</organism>
<accession>A0A820X6T6</accession>
<evidence type="ECO:0000313" key="2">
    <source>
        <dbReference type="Proteomes" id="UP000663862"/>
    </source>
</evidence>
<evidence type="ECO:0000313" key="1">
    <source>
        <dbReference type="EMBL" id="CAF4525443.1"/>
    </source>
</evidence>
<dbReference type="AlphaFoldDB" id="A0A820X6T6"/>
<gene>
    <name evidence="1" type="ORF">TSG867_LOCUS22883</name>
</gene>
<sequence>MFLKEREKIFLYNANEKISISPPSANDARPLIIDETQQNKDKAATQLVDTLLNSSIVSTKISRKYLLIDKPLPDPYSLPTLPDQISVAINSNQMEKFEKLCNFRSIIIDAAFHDLKKNYNLIYPTRTQYTIVVNSILNYLGIDQNTKKADSWRESLISKYKRERQNQNDDQTVEMTLRYSKEKSGRKIKQYPQTQMSERNALKNISNMGHRSDVIEQMEEKTEIIKTDYQNNSFNDPDFKRLWFDTYEYRKDFIKENTTADIMKQFPAYTNPFTILADVKVLTGIDLGNSVTENIDSLASKINSDNKFLSDIFQKAIPIMRIAVKINLGHNKPATPQPSMVLEDDTLKIYIDWTYVCSSPSIEQSLAIIVGLYYLMNLKFHPYRTVARFLCVYLLHDKQQQSSNIRRFCKEYNIELQDQSSLSSDLPSDLPLDHLPDRLLDRLPDRLPEQTQNKATSINNYTASNNDGLTIIHKQNDSDRFRNQIHIIPSQLTLTNLRPTQKRKANQIDDSEQLIEENNPPTKKSFDTITYDSREFAFYNSIPFISVLLHLDPSSFQTFQDDSDHYKHSKMILIAAIIGT</sequence>
<protein>
    <submittedName>
        <fullName evidence="1">Uncharacterized protein</fullName>
    </submittedName>
</protein>
<comment type="caution">
    <text evidence="1">The sequence shown here is derived from an EMBL/GenBank/DDBJ whole genome shotgun (WGS) entry which is preliminary data.</text>
</comment>
<reference evidence="1" key="1">
    <citation type="submission" date="2021-02" db="EMBL/GenBank/DDBJ databases">
        <authorList>
            <person name="Nowell W R."/>
        </authorList>
    </citation>
    <scope>NUCLEOTIDE SEQUENCE</scope>
</reference>